<dbReference type="GeneID" id="29421006"/>
<dbReference type="GO" id="GO:0010288">
    <property type="term" value="P:response to lead ion"/>
    <property type="evidence" value="ECO:0007669"/>
    <property type="project" value="TreeGrafter"/>
</dbReference>
<name>W6N6Z9_CLOTY</name>
<dbReference type="PROSITE" id="PS50987">
    <property type="entry name" value="HTH_ARSR_2"/>
    <property type="match status" value="1"/>
</dbReference>
<dbReference type="SMART" id="SM00418">
    <property type="entry name" value="HTH_ARSR"/>
    <property type="match status" value="1"/>
</dbReference>
<dbReference type="EMBL" id="CBXI010000018">
    <property type="protein sequence ID" value="CDL91089.1"/>
    <property type="molecule type" value="Genomic_DNA"/>
</dbReference>
<dbReference type="RefSeq" id="WP_017896021.1">
    <property type="nucleotide sequence ID" value="NZ_CBXI010000018.1"/>
</dbReference>
<evidence type="ECO:0000259" key="1">
    <source>
        <dbReference type="PROSITE" id="PS50987"/>
    </source>
</evidence>
<organism evidence="2 3">
    <name type="scientific">Clostridium tyrobutyricum DIVETGP</name>
    <dbReference type="NCBI Taxonomy" id="1408889"/>
    <lineage>
        <taxon>Bacteria</taxon>
        <taxon>Bacillati</taxon>
        <taxon>Bacillota</taxon>
        <taxon>Clostridia</taxon>
        <taxon>Eubacteriales</taxon>
        <taxon>Clostridiaceae</taxon>
        <taxon>Clostridium</taxon>
    </lineage>
</organism>
<dbReference type="GO" id="GO:0003677">
    <property type="term" value="F:DNA binding"/>
    <property type="evidence" value="ECO:0007669"/>
    <property type="project" value="TreeGrafter"/>
</dbReference>
<dbReference type="GO" id="GO:0097063">
    <property type="term" value="F:cadmium ion sensor activity"/>
    <property type="evidence" value="ECO:0007669"/>
    <property type="project" value="TreeGrafter"/>
</dbReference>
<dbReference type="InterPro" id="IPR036388">
    <property type="entry name" value="WH-like_DNA-bd_sf"/>
</dbReference>
<keyword evidence="3" id="KW-1185">Reference proteome</keyword>
<dbReference type="GO" id="GO:0003700">
    <property type="term" value="F:DNA-binding transcription factor activity"/>
    <property type="evidence" value="ECO:0007669"/>
    <property type="project" value="InterPro"/>
</dbReference>
<dbReference type="Proteomes" id="UP000019482">
    <property type="component" value="Unassembled WGS sequence"/>
</dbReference>
<dbReference type="InterPro" id="IPR036390">
    <property type="entry name" value="WH_DNA-bd_sf"/>
</dbReference>
<feature type="domain" description="HTH arsR-type" evidence="1">
    <location>
        <begin position="1"/>
        <end position="94"/>
    </location>
</feature>
<gene>
    <name evidence="2" type="ORF">CTDIVETGP_1159</name>
</gene>
<evidence type="ECO:0000313" key="3">
    <source>
        <dbReference type="Proteomes" id="UP000019482"/>
    </source>
</evidence>
<dbReference type="Gene3D" id="1.10.10.10">
    <property type="entry name" value="Winged helix-like DNA-binding domain superfamily/Winged helix DNA-binding domain"/>
    <property type="match status" value="1"/>
</dbReference>
<sequence length="228" mass="26002">MLKPDPMVNDISSLIADPSRCVMLMSLLGGQRTAGELAKIAGIKPQTATFHLSKMVNAGIIDKYPYGKYRYFKLANDDIAKLLELLMKLSKSPKINSLNQSIHSESLRKARLCYDHIAGKLGIQLTQAFLKFNYIKLKNDIFYLTELGYKKFIELEIIKNKSKNIKELSGIKCYDWSEENYHIAGKLGYVVANGLIKLHWIKRSPISRELEITKIGKVNLCIHFYIKC</sequence>
<dbReference type="InterPro" id="IPR052543">
    <property type="entry name" value="HTH_Metal-responsive_Reg"/>
</dbReference>
<dbReference type="GO" id="GO:0032791">
    <property type="term" value="F:lead ion binding"/>
    <property type="evidence" value="ECO:0007669"/>
    <property type="project" value="TreeGrafter"/>
</dbReference>
<dbReference type="PANTHER" id="PTHR39168">
    <property type="entry name" value="TRANSCRIPTIONAL REGULATOR-RELATED"/>
    <property type="match status" value="1"/>
</dbReference>
<dbReference type="Pfam" id="PF01022">
    <property type="entry name" value="HTH_5"/>
    <property type="match status" value="1"/>
</dbReference>
<dbReference type="GO" id="GO:0046686">
    <property type="term" value="P:response to cadmium ion"/>
    <property type="evidence" value="ECO:0007669"/>
    <property type="project" value="TreeGrafter"/>
</dbReference>
<accession>W6N6Z9</accession>
<dbReference type="InterPro" id="IPR011991">
    <property type="entry name" value="ArsR-like_HTH"/>
</dbReference>
<dbReference type="SUPFAM" id="SSF46785">
    <property type="entry name" value="Winged helix' DNA-binding domain"/>
    <property type="match status" value="1"/>
</dbReference>
<dbReference type="InterPro" id="IPR001845">
    <property type="entry name" value="HTH_ArsR_DNA-bd_dom"/>
</dbReference>
<reference evidence="2 3" key="1">
    <citation type="journal article" date="2015" name="Genome Announc.">
        <title>Draft Genome Sequence of Clostridium tyrobutyricum Strain DIVETGP, Isolated from Cow's Milk for Grana Padano Production.</title>
        <authorList>
            <person name="Soggiu A."/>
            <person name="Piras C."/>
            <person name="Gaiarsa S."/>
            <person name="Sassera D."/>
            <person name="Roncada P."/>
            <person name="Bendixen E."/>
            <person name="Brasca M."/>
            <person name="Bonizzi L."/>
        </authorList>
    </citation>
    <scope>NUCLEOTIDE SEQUENCE [LARGE SCALE GENOMIC DNA]</scope>
    <source>
        <strain evidence="2 3">DIVETGP</strain>
    </source>
</reference>
<dbReference type="CDD" id="cd00090">
    <property type="entry name" value="HTH_ARSR"/>
    <property type="match status" value="1"/>
</dbReference>
<dbReference type="AlphaFoldDB" id="W6N6Z9"/>
<evidence type="ECO:0000313" key="2">
    <source>
        <dbReference type="EMBL" id="CDL91089.1"/>
    </source>
</evidence>
<comment type="caution">
    <text evidence="2">The sequence shown here is derived from an EMBL/GenBank/DDBJ whole genome shotgun (WGS) entry which is preliminary data.</text>
</comment>
<proteinExistence type="predicted"/>
<protein>
    <submittedName>
        <fullName evidence="2">Putative transcriptional regulator, ArsR family</fullName>
    </submittedName>
</protein>
<dbReference type="PANTHER" id="PTHR39168:SF1">
    <property type="entry name" value="TRANSCRIPTIONAL REGULATORY PROTEIN"/>
    <property type="match status" value="1"/>
</dbReference>